<dbReference type="Pfam" id="PF01909">
    <property type="entry name" value="NTP_transf_2"/>
    <property type="match status" value="1"/>
</dbReference>
<name>A0A4V0YD29_9MICO</name>
<dbReference type="OrthoDB" id="3826063at2"/>
<feature type="domain" description="Polymerase nucleotidyl transferase" evidence="1">
    <location>
        <begin position="101"/>
        <end position="151"/>
    </location>
</feature>
<reference evidence="2 3" key="1">
    <citation type="submission" date="2019-01" db="EMBL/GenBank/DDBJ databases">
        <title>Genome sequencing of strain DFW100M-13.</title>
        <authorList>
            <person name="Heo J."/>
            <person name="Kim S.-J."/>
            <person name="Kim J.-S."/>
            <person name="Hong S.-B."/>
            <person name="Kwon S.-W."/>
        </authorList>
    </citation>
    <scope>NUCLEOTIDE SEQUENCE [LARGE SCALE GENOMIC DNA]</scope>
    <source>
        <strain evidence="2 3">DFW100M-13</strain>
    </source>
</reference>
<keyword evidence="2" id="KW-0808">Transferase</keyword>
<dbReference type="CDD" id="cd05403">
    <property type="entry name" value="NT_KNTase_like"/>
    <property type="match status" value="1"/>
</dbReference>
<dbReference type="InterPro" id="IPR002934">
    <property type="entry name" value="Polymerase_NTP_transf_dom"/>
</dbReference>
<organism evidence="2 3">
    <name type="scientific">Microbacterium protaetiae</name>
    <dbReference type="NCBI Taxonomy" id="2509458"/>
    <lineage>
        <taxon>Bacteria</taxon>
        <taxon>Bacillati</taxon>
        <taxon>Actinomycetota</taxon>
        <taxon>Actinomycetes</taxon>
        <taxon>Micrococcales</taxon>
        <taxon>Microbacteriaceae</taxon>
        <taxon>Microbacterium</taxon>
    </lineage>
</organism>
<protein>
    <submittedName>
        <fullName evidence="2">Nucleotidyltransferase domain-containing protein</fullName>
    </submittedName>
</protein>
<evidence type="ECO:0000259" key="1">
    <source>
        <dbReference type="Pfam" id="PF01909"/>
    </source>
</evidence>
<dbReference type="KEGG" id="mprt:ET475_04210"/>
<evidence type="ECO:0000313" key="3">
    <source>
        <dbReference type="Proteomes" id="UP000293995"/>
    </source>
</evidence>
<dbReference type="Gene3D" id="3.30.460.10">
    <property type="entry name" value="Beta Polymerase, domain 2"/>
    <property type="match status" value="1"/>
</dbReference>
<evidence type="ECO:0000313" key="2">
    <source>
        <dbReference type="EMBL" id="QAY59271.1"/>
    </source>
</evidence>
<gene>
    <name evidence="2" type="ORF">ET475_04210</name>
</gene>
<proteinExistence type="predicted"/>
<accession>A0A4V0YD29</accession>
<sequence>MNLSEPLDGLTSMVEAAVLRVLARADAGFSGRQVHTLAGVGSTSSVHRALGHLVRVGIVTAESRPPAIIYRANREHALWPVIESGLGARARVFDGIRHFCEHDLPEDLDLTVVVYGSVARRESTLESDVDLFVVYPDGIDDDARAEFSYMLASHVQRATGNETQVYSVERAEAVQRLSEDDPLVANVVEDGILVFGPPLKSLTRSAA</sequence>
<dbReference type="Proteomes" id="UP000293995">
    <property type="component" value="Chromosome"/>
</dbReference>
<dbReference type="InterPro" id="IPR043519">
    <property type="entry name" value="NT_sf"/>
</dbReference>
<keyword evidence="3" id="KW-1185">Reference proteome</keyword>
<dbReference type="AlphaFoldDB" id="A0A4V0YD29"/>
<dbReference type="SUPFAM" id="SSF81301">
    <property type="entry name" value="Nucleotidyltransferase"/>
    <property type="match status" value="1"/>
</dbReference>
<dbReference type="GO" id="GO:0016779">
    <property type="term" value="F:nucleotidyltransferase activity"/>
    <property type="evidence" value="ECO:0007669"/>
    <property type="project" value="InterPro"/>
</dbReference>
<dbReference type="RefSeq" id="WP_129386314.1">
    <property type="nucleotide sequence ID" value="NZ_CP035494.1"/>
</dbReference>
<dbReference type="EMBL" id="CP035494">
    <property type="protein sequence ID" value="QAY59271.1"/>
    <property type="molecule type" value="Genomic_DNA"/>
</dbReference>